<name>A0A0R1XLQ9_9LACO</name>
<proteinExistence type="predicted"/>
<comment type="caution">
    <text evidence="1">The sequence shown here is derived from an EMBL/GenBank/DDBJ whole genome shotgun (WGS) entry which is preliminary data.</text>
</comment>
<evidence type="ECO:0000313" key="1">
    <source>
        <dbReference type="EMBL" id="KRM30517.1"/>
    </source>
</evidence>
<sequence>MKGVLKMKLKQKVLLFVGLLGGLVLALGTLQAKPVQAAEQVAVPTQDVNLLTINNYDSTLTSISGNGLNATAQTVPGLSVWQITKVMPVMPTMLFGAPYYKYAHNGYQVGTNLWLDDIKTMVLPVGTAAKMPVNAGDVNGFNQPLVATVANAKVVGIWRDHAFKTAVQTVAAGDKYAITGYYYDSSNGLWFDLGDNQWIPSYYVSTSLQTQKAYTDWLATQK</sequence>
<keyword evidence="2" id="KW-1185">Reference proteome</keyword>
<evidence type="ECO:0008006" key="3">
    <source>
        <dbReference type="Google" id="ProtNLM"/>
    </source>
</evidence>
<dbReference type="STRING" id="1423734.FC83_GL001651"/>
<dbReference type="EMBL" id="AZGA01000088">
    <property type="protein sequence ID" value="KRM30517.1"/>
    <property type="molecule type" value="Genomic_DNA"/>
</dbReference>
<dbReference type="PATRIC" id="fig|1423734.3.peg.1670"/>
<protein>
    <recommendedName>
        <fullName evidence="3">Surface layer protein A domain-containing protein</fullName>
    </recommendedName>
</protein>
<reference evidence="1 2" key="1">
    <citation type="journal article" date="2015" name="Genome Announc.">
        <title>Expanding the biotechnology potential of lactobacilli through comparative genomics of 213 strains and associated genera.</title>
        <authorList>
            <person name="Sun Z."/>
            <person name="Harris H.M."/>
            <person name="McCann A."/>
            <person name="Guo C."/>
            <person name="Argimon S."/>
            <person name="Zhang W."/>
            <person name="Yang X."/>
            <person name="Jeffery I.B."/>
            <person name="Cooney J.C."/>
            <person name="Kagawa T.F."/>
            <person name="Liu W."/>
            <person name="Song Y."/>
            <person name="Salvetti E."/>
            <person name="Wrobel A."/>
            <person name="Rasinkangas P."/>
            <person name="Parkhill J."/>
            <person name="Rea M.C."/>
            <person name="O'Sullivan O."/>
            <person name="Ritari J."/>
            <person name="Douillard F.P."/>
            <person name="Paul Ross R."/>
            <person name="Yang R."/>
            <person name="Briner A.E."/>
            <person name="Felis G.E."/>
            <person name="de Vos W.M."/>
            <person name="Barrangou R."/>
            <person name="Klaenhammer T.R."/>
            <person name="Caufield P.W."/>
            <person name="Cui Y."/>
            <person name="Zhang H."/>
            <person name="O'Toole P.W."/>
        </authorList>
    </citation>
    <scope>NUCLEOTIDE SEQUENCE [LARGE SCALE GENOMIC DNA]</scope>
    <source>
        <strain evidence="1 2">DSM 18527</strain>
    </source>
</reference>
<accession>A0A0R1XLQ9</accession>
<dbReference type="Proteomes" id="UP000051236">
    <property type="component" value="Unassembled WGS sequence"/>
</dbReference>
<organism evidence="1 2">
    <name type="scientific">Agrilactobacillus composti DSM 18527 = JCM 14202</name>
    <dbReference type="NCBI Taxonomy" id="1423734"/>
    <lineage>
        <taxon>Bacteria</taxon>
        <taxon>Bacillati</taxon>
        <taxon>Bacillota</taxon>
        <taxon>Bacilli</taxon>
        <taxon>Lactobacillales</taxon>
        <taxon>Lactobacillaceae</taxon>
        <taxon>Agrilactobacillus</taxon>
    </lineage>
</organism>
<evidence type="ECO:0000313" key="2">
    <source>
        <dbReference type="Proteomes" id="UP000051236"/>
    </source>
</evidence>
<dbReference type="AlphaFoldDB" id="A0A0R1XLQ9"/>
<gene>
    <name evidence="1" type="ORF">FC83_GL001651</name>
</gene>